<protein>
    <submittedName>
        <fullName evidence="1">Adhesin</fullName>
    </submittedName>
</protein>
<organism evidence="1 2">
    <name type="scientific">Proteus mirabilis</name>
    <dbReference type="NCBI Taxonomy" id="584"/>
    <lineage>
        <taxon>Bacteria</taxon>
        <taxon>Pseudomonadati</taxon>
        <taxon>Pseudomonadota</taxon>
        <taxon>Gammaproteobacteria</taxon>
        <taxon>Enterobacterales</taxon>
        <taxon>Morganellaceae</taxon>
        <taxon>Proteus</taxon>
    </lineage>
</organism>
<reference evidence="1 2" key="1">
    <citation type="submission" date="2018-06" db="EMBL/GenBank/DDBJ databases">
        <authorList>
            <consortium name="Pathogen Informatics"/>
            <person name="Doyle S."/>
        </authorList>
    </citation>
    <scope>NUCLEOTIDE SEQUENCE [LARGE SCALE GENOMIC DNA]</scope>
    <source>
        <strain evidence="1 2">NCTC10975</strain>
    </source>
</reference>
<dbReference type="AlphaFoldDB" id="A0A2X2BP73"/>
<evidence type="ECO:0000313" key="2">
    <source>
        <dbReference type="Proteomes" id="UP000251485"/>
    </source>
</evidence>
<dbReference type="EMBL" id="UAUE01000020">
    <property type="protein sequence ID" value="SPY96994.1"/>
    <property type="molecule type" value="Genomic_DNA"/>
</dbReference>
<evidence type="ECO:0000313" key="1">
    <source>
        <dbReference type="EMBL" id="SPY96994.1"/>
    </source>
</evidence>
<proteinExistence type="predicted"/>
<sequence length="114" mass="12674">MLIKNINISNSNLLSGDIINLTAIDNVNSENIDVTAKHFSIITKNGDINYSFSPIASYTLNSIKAPFIDVSEKIDFYSGKNIYISNVIINESNEKSLSALENIKIKRDESLFSI</sequence>
<accession>A0A2X2BP73</accession>
<dbReference type="Proteomes" id="UP000251485">
    <property type="component" value="Unassembled WGS sequence"/>
</dbReference>
<gene>
    <name evidence="1" type="ORF">NCTC10975_02707</name>
</gene>
<name>A0A2X2BP73_PROMI</name>